<dbReference type="InterPro" id="IPR013221">
    <property type="entry name" value="Mur_ligase_cen"/>
</dbReference>
<dbReference type="UniPathway" id="UPA00219"/>
<dbReference type="GO" id="GO:0008360">
    <property type="term" value="P:regulation of cell shape"/>
    <property type="evidence" value="ECO:0007669"/>
    <property type="project" value="InterPro"/>
</dbReference>
<proteinExistence type="inferred from homology"/>
<dbReference type="PANTHER" id="PTHR43692:SF1">
    <property type="entry name" value="UDP-N-ACETYLMURAMOYLALANINE--D-GLUTAMATE LIGASE"/>
    <property type="match status" value="1"/>
</dbReference>
<dbReference type="AlphaFoldDB" id="A0A1Y1HXP0"/>
<organism evidence="10 11">
    <name type="scientific">Klebsormidium nitens</name>
    <name type="common">Green alga</name>
    <name type="synonym">Ulothrix nitens</name>
    <dbReference type="NCBI Taxonomy" id="105231"/>
    <lineage>
        <taxon>Eukaryota</taxon>
        <taxon>Viridiplantae</taxon>
        <taxon>Streptophyta</taxon>
        <taxon>Klebsormidiophyceae</taxon>
        <taxon>Klebsormidiales</taxon>
        <taxon>Klebsormidiaceae</taxon>
        <taxon>Klebsormidium</taxon>
    </lineage>
</organism>
<dbReference type="InterPro" id="IPR005762">
    <property type="entry name" value="MurD"/>
</dbReference>
<dbReference type="Proteomes" id="UP000054558">
    <property type="component" value="Unassembled WGS sequence"/>
</dbReference>
<dbReference type="InterPro" id="IPR004101">
    <property type="entry name" value="Mur_ligase_C"/>
</dbReference>
<dbReference type="GO" id="GO:0005524">
    <property type="term" value="F:ATP binding"/>
    <property type="evidence" value="ECO:0007669"/>
    <property type="project" value="UniProtKB-KW"/>
</dbReference>
<accession>A0A1Y1HXP0</accession>
<sequence length="550" mass="57864">MSRTLAISPETGLANAFIRRLQKQQATEQNSSSIAKSCKTTRRKSGKHGVVRKRGCITKASADNTPGPTTQGVRQGDLQGKSVVVVGLGASGKAAARLALARGAERVTACDRREDMKPLQDEEHFAGLDLARLQVDLGPHNRATLANADLLIMSPGVNPVQTEIAAALEAGVPAISELAFAAEALPSSMPMAAITGTNGKSTVTTFTGQILREAGKRPFLGGNLGTPLSVAALECLAFPPDDPPYQAAIVEVSSYQLQFPGSLNPKVGVVLNLTPDHLERHGNMEAYGAAKCALFRNMSSSQIAAIPQGDSFLRRLAIESNSDGLRAWLGALPGVQLDSSCRRAIVAVPGGGPEALLDLSVLRCLGAHNAHNAGTAALLALSLGLGLTQDDVQRALPTLQPPPHRMEIVIEDSEGVLWIDDSKATNVEASMVGIRGVQGRKAVVLLGGRAKVDQPGMPFGFDRLKTALAGHRAVIAFGEHGPEIAAELADSGVGLPVHTLPKLKDAVERASLIAQRGDAVLLSPGCASFDEFTDFMHRGRAFSELVRQRH</sequence>
<evidence type="ECO:0000259" key="9">
    <source>
        <dbReference type="Pfam" id="PF08245"/>
    </source>
</evidence>
<reference evidence="10 11" key="1">
    <citation type="journal article" date="2014" name="Nat. Commun.">
        <title>Klebsormidium flaccidum genome reveals primary factors for plant terrestrial adaptation.</title>
        <authorList>
            <person name="Hori K."/>
            <person name="Maruyama F."/>
            <person name="Fujisawa T."/>
            <person name="Togashi T."/>
            <person name="Yamamoto N."/>
            <person name="Seo M."/>
            <person name="Sato S."/>
            <person name="Yamada T."/>
            <person name="Mori H."/>
            <person name="Tajima N."/>
            <person name="Moriyama T."/>
            <person name="Ikeuchi M."/>
            <person name="Watanabe M."/>
            <person name="Wada H."/>
            <person name="Kobayashi K."/>
            <person name="Saito M."/>
            <person name="Masuda T."/>
            <person name="Sasaki-Sekimoto Y."/>
            <person name="Mashiguchi K."/>
            <person name="Awai K."/>
            <person name="Shimojima M."/>
            <person name="Masuda S."/>
            <person name="Iwai M."/>
            <person name="Nobusawa T."/>
            <person name="Narise T."/>
            <person name="Kondo S."/>
            <person name="Saito H."/>
            <person name="Sato R."/>
            <person name="Murakawa M."/>
            <person name="Ihara Y."/>
            <person name="Oshima-Yamada Y."/>
            <person name="Ohtaka K."/>
            <person name="Satoh M."/>
            <person name="Sonobe K."/>
            <person name="Ishii M."/>
            <person name="Ohtani R."/>
            <person name="Kanamori-Sato M."/>
            <person name="Honoki R."/>
            <person name="Miyazaki D."/>
            <person name="Mochizuki H."/>
            <person name="Umetsu J."/>
            <person name="Higashi K."/>
            <person name="Shibata D."/>
            <person name="Kamiya Y."/>
            <person name="Sato N."/>
            <person name="Nakamura Y."/>
            <person name="Tabata S."/>
            <person name="Ida S."/>
            <person name="Kurokawa K."/>
            <person name="Ohta H."/>
        </authorList>
    </citation>
    <scope>NUCLEOTIDE SEQUENCE [LARGE SCALE GENOMIC DNA]</scope>
    <source>
        <strain evidence="10 11">NIES-2285</strain>
    </source>
</reference>
<keyword evidence="4" id="KW-0436">Ligase</keyword>
<dbReference type="NCBIfam" id="TIGR01087">
    <property type="entry name" value="murD"/>
    <property type="match status" value="1"/>
</dbReference>
<feature type="region of interest" description="Disordered" evidence="7">
    <location>
        <begin position="24"/>
        <end position="51"/>
    </location>
</feature>
<protein>
    <submittedName>
        <fullName evidence="10">Uncharacterized protein</fullName>
    </submittedName>
</protein>
<evidence type="ECO:0000259" key="8">
    <source>
        <dbReference type="Pfam" id="PF02875"/>
    </source>
</evidence>
<evidence type="ECO:0000256" key="2">
    <source>
        <dbReference type="ARBA" id="ARBA00004752"/>
    </source>
</evidence>
<evidence type="ECO:0000313" key="10">
    <source>
        <dbReference type="EMBL" id="GAQ81307.1"/>
    </source>
</evidence>
<dbReference type="Pfam" id="PF08245">
    <property type="entry name" value="Mur_ligase_M"/>
    <property type="match status" value="1"/>
</dbReference>
<dbReference type="GO" id="GO:0051301">
    <property type="term" value="P:cell division"/>
    <property type="evidence" value="ECO:0007669"/>
    <property type="project" value="InterPro"/>
</dbReference>
<evidence type="ECO:0000256" key="3">
    <source>
        <dbReference type="ARBA" id="ARBA00022490"/>
    </source>
</evidence>
<dbReference type="OrthoDB" id="2017201at2759"/>
<dbReference type="EMBL" id="DF237026">
    <property type="protein sequence ID" value="GAQ81307.1"/>
    <property type="molecule type" value="Genomic_DNA"/>
</dbReference>
<dbReference type="SUPFAM" id="SSF53623">
    <property type="entry name" value="MurD-like peptide ligases, catalytic domain"/>
    <property type="match status" value="1"/>
</dbReference>
<dbReference type="PANTHER" id="PTHR43692">
    <property type="entry name" value="UDP-N-ACETYLMURAMOYLALANINE--D-GLUTAMATE LIGASE"/>
    <property type="match status" value="1"/>
</dbReference>
<evidence type="ECO:0000256" key="4">
    <source>
        <dbReference type="ARBA" id="ARBA00022598"/>
    </source>
</evidence>
<keyword evidence="5" id="KW-0547">Nucleotide-binding</keyword>
<dbReference type="Pfam" id="PF02875">
    <property type="entry name" value="Mur_ligase_C"/>
    <property type="match status" value="1"/>
</dbReference>
<dbReference type="OMA" id="CSSFDMF"/>
<dbReference type="SUPFAM" id="SSF53244">
    <property type="entry name" value="MurD-like peptide ligases, peptide-binding domain"/>
    <property type="match status" value="1"/>
</dbReference>
<comment type="pathway">
    <text evidence="2">Cell wall biogenesis; peptidoglycan biosynthesis.</text>
</comment>
<dbReference type="Gene3D" id="3.40.50.720">
    <property type="entry name" value="NAD(P)-binding Rossmann-like Domain"/>
    <property type="match status" value="1"/>
</dbReference>
<name>A0A1Y1HXP0_KLENI</name>
<evidence type="ECO:0000313" key="11">
    <source>
        <dbReference type="Proteomes" id="UP000054558"/>
    </source>
</evidence>
<dbReference type="Gene3D" id="3.40.1190.10">
    <property type="entry name" value="Mur-like, catalytic domain"/>
    <property type="match status" value="1"/>
</dbReference>
<dbReference type="HAMAP" id="MF_00639">
    <property type="entry name" value="MurD"/>
    <property type="match status" value="1"/>
</dbReference>
<dbReference type="SUPFAM" id="SSF51984">
    <property type="entry name" value="MurCD N-terminal domain"/>
    <property type="match status" value="1"/>
</dbReference>
<evidence type="ECO:0000256" key="5">
    <source>
        <dbReference type="ARBA" id="ARBA00022741"/>
    </source>
</evidence>
<dbReference type="Gene3D" id="3.90.190.20">
    <property type="entry name" value="Mur ligase, C-terminal domain"/>
    <property type="match status" value="1"/>
</dbReference>
<feature type="compositionally biased region" description="Basic residues" evidence="7">
    <location>
        <begin position="39"/>
        <end position="51"/>
    </location>
</feature>
<dbReference type="STRING" id="105231.A0A1Y1HXP0"/>
<keyword evidence="3" id="KW-0963">Cytoplasm</keyword>
<evidence type="ECO:0000256" key="6">
    <source>
        <dbReference type="ARBA" id="ARBA00022840"/>
    </source>
</evidence>
<dbReference type="GO" id="GO:0005737">
    <property type="term" value="C:cytoplasm"/>
    <property type="evidence" value="ECO:0007669"/>
    <property type="project" value="UniProtKB-SubCell"/>
</dbReference>
<dbReference type="InterPro" id="IPR036565">
    <property type="entry name" value="Mur-like_cat_sf"/>
</dbReference>
<keyword evidence="6" id="KW-0067">ATP-binding</keyword>
<feature type="compositionally biased region" description="Polar residues" evidence="7">
    <location>
        <begin position="24"/>
        <end position="35"/>
    </location>
</feature>
<dbReference type="Pfam" id="PF21799">
    <property type="entry name" value="MurD-like_N"/>
    <property type="match status" value="1"/>
</dbReference>
<evidence type="ECO:0000256" key="1">
    <source>
        <dbReference type="ARBA" id="ARBA00004496"/>
    </source>
</evidence>
<dbReference type="GO" id="GO:0008764">
    <property type="term" value="F:UDP-N-acetylmuramoylalanine-D-glutamate ligase activity"/>
    <property type="evidence" value="ECO:0007669"/>
    <property type="project" value="UniProtKB-EC"/>
</dbReference>
<gene>
    <name evidence="10" type="ORF">KFL_000770010</name>
</gene>
<dbReference type="InterPro" id="IPR036615">
    <property type="entry name" value="Mur_ligase_C_dom_sf"/>
</dbReference>
<keyword evidence="11" id="KW-1185">Reference proteome</keyword>
<feature type="domain" description="Mur ligase central" evidence="9">
    <location>
        <begin position="194"/>
        <end position="378"/>
    </location>
</feature>
<comment type="subcellular location">
    <subcellularLocation>
        <location evidence="1">Cytoplasm</location>
    </subcellularLocation>
</comment>
<feature type="domain" description="Mur ligase C-terminal" evidence="8">
    <location>
        <begin position="404"/>
        <end position="524"/>
    </location>
</feature>
<evidence type="ECO:0000256" key="7">
    <source>
        <dbReference type="SAM" id="MobiDB-lite"/>
    </source>
</evidence>